<keyword evidence="1" id="KW-0472">Membrane</keyword>
<evidence type="ECO:0000313" key="2">
    <source>
        <dbReference type="EMBL" id="CAE7271089.1"/>
    </source>
</evidence>
<sequence length="66" mass="7444">MPEVLYVCFTMLIGTVMHSVIIGKVISEVSQDTELKTLAEHRQRLVAGFMQHARLRGGSFLKRSPE</sequence>
<proteinExistence type="predicted"/>
<reference evidence="2" key="1">
    <citation type="submission" date="2021-02" db="EMBL/GenBank/DDBJ databases">
        <authorList>
            <person name="Dougan E. K."/>
            <person name="Rhodes N."/>
            <person name="Thang M."/>
            <person name="Chan C."/>
        </authorList>
    </citation>
    <scope>NUCLEOTIDE SEQUENCE</scope>
</reference>
<protein>
    <submittedName>
        <fullName evidence="2">KCNH2 protein</fullName>
    </submittedName>
</protein>
<comment type="caution">
    <text evidence="2">The sequence shown here is derived from an EMBL/GenBank/DDBJ whole genome shotgun (WGS) entry which is preliminary data.</text>
</comment>
<feature type="transmembrane region" description="Helical" evidence="1">
    <location>
        <begin position="6"/>
        <end position="26"/>
    </location>
</feature>
<keyword evidence="1" id="KW-0812">Transmembrane</keyword>
<organism evidence="2 3">
    <name type="scientific">Symbiodinium pilosum</name>
    <name type="common">Dinoflagellate</name>
    <dbReference type="NCBI Taxonomy" id="2952"/>
    <lineage>
        <taxon>Eukaryota</taxon>
        <taxon>Sar</taxon>
        <taxon>Alveolata</taxon>
        <taxon>Dinophyceae</taxon>
        <taxon>Suessiales</taxon>
        <taxon>Symbiodiniaceae</taxon>
        <taxon>Symbiodinium</taxon>
    </lineage>
</organism>
<accession>A0A812MRC1</accession>
<gene>
    <name evidence="2" type="primary">KCNH2</name>
    <name evidence="2" type="ORF">SPIL2461_LOCUS5961</name>
</gene>
<name>A0A812MRC1_SYMPI</name>
<dbReference type="OrthoDB" id="428963at2759"/>
<dbReference type="AlphaFoldDB" id="A0A812MRC1"/>
<keyword evidence="3" id="KW-1185">Reference proteome</keyword>
<keyword evidence="1" id="KW-1133">Transmembrane helix</keyword>
<evidence type="ECO:0000313" key="3">
    <source>
        <dbReference type="Proteomes" id="UP000649617"/>
    </source>
</evidence>
<dbReference type="EMBL" id="CAJNIZ010008746">
    <property type="protein sequence ID" value="CAE7271089.1"/>
    <property type="molecule type" value="Genomic_DNA"/>
</dbReference>
<evidence type="ECO:0000256" key="1">
    <source>
        <dbReference type="SAM" id="Phobius"/>
    </source>
</evidence>
<dbReference type="Proteomes" id="UP000649617">
    <property type="component" value="Unassembled WGS sequence"/>
</dbReference>